<dbReference type="EMBL" id="QXTF01000001">
    <property type="protein sequence ID" value="RIX31946.1"/>
    <property type="molecule type" value="Genomic_DNA"/>
</dbReference>
<sequence>MTTDSIVDANPSNFDRLRAHLSAEGLACHLLDGWLADRTKSAEELLSDLEAFYDSKEPDVAAQHQEG</sequence>
<dbReference type="AlphaFoldDB" id="A0A418Q1N4"/>
<name>A0A418Q1N4_9SPHN</name>
<accession>A0A418Q1N4</accession>
<protein>
    <submittedName>
        <fullName evidence="1">Uncharacterized protein</fullName>
    </submittedName>
</protein>
<reference evidence="1 2" key="1">
    <citation type="submission" date="2018-09" db="EMBL/GenBank/DDBJ databases">
        <title>Sphingomonas sp. DAC4.</title>
        <authorList>
            <person name="Seo T."/>
        </authorList>
    </citation>
    <scope>NUCLEOTIDE SEQUENCE [LARGE SCALE GENOMIC DNA]</scope>
    <source>
        <strain evidence="1 2">DAC4</strain>
    </source>
</reference>
<comment type="caution">
    <text evidence="1">The sequence shown here is derived from an EMBL/GenBank/DDBJ whole genome shotgun (WGS) entry which is preliminary data.</text>
</comment>
<evidence type="ECO:0000313" key="2">
    <source>
        <dbReference type="Proteomes" id="UP000285023"/>
    </source>
</evidence>
<dbReference type="Proteomes" id="UP000285023">
    <property type="component" value="Unassembled WGS sequence"/>
</dbReference>
<proteinExistence type="predicted"/>
<gene>
    <name evidence="1" type="ORF">D3M59_02835</name>
</gene>
<keyword evidence="2" id="KW-1185">Reference proteome</keyword>
<evidence type="ECO:0000313" key="1">
    <source>
        <dbReference type="EMBL" id="RIX31946.1"/>
    </source>
</evidence>
<organism evidence="1 2">
    <name type="scientific">Sphingomonas edaphi</name>
    <dbReference type="NCBI Taxonomy" id="2315689"/>
    <lineage>
        <taxon>Bacteria</taxon>
        <taxon>Pseudomonadati</taxon>
        <taxon>Pseudomonadota</taxon>
        <taxon>Alphaproteobacteria</taxon>
        <taxon>Sphingomonadales</taxon>
        <taxon>Sphingomonadaceae</taxon>
        <taxon>Sphingomonas</taxon>
    </lineage>
</organism>
<dbReference type="RefSeq" id="WP_119531402.1">
    <property type="nucleotide sequence ID" value="NZ_QXTF01000001.1"/>
</dbReference>